<dbReference type="PROSITE" id="PS52029">
    <property type="entry name" value="LD_TPASE"/>
    <property type="match status" value="1"/>
</dbReference>
<comment type="caution">
    <text evidence="9">The sequence shown here is derived from an EMBL/GenBank/DDBJ whole genome shotgun (WGS) entry which is preliminary data.</text>
</comment>
<accession>A0ABW9M9Y2</accession>
<dbReference type="PANTHER" id="PTHR30582:SF33">
    <property type="entry name" value="EXPORTED PROTEIN"/>
    <property type="match status" value="1"/>
</dbReference>
<dbReference type="SUPFAM" id="SSF141523">
    <property type="entry name" value="L,D-transpeptidase catalytic domain-like"/>
    <property type="match status" value="1"/>
</dbReference>
<keyword evidence="7" id="KW-0812">Transmembrane</keyword>
<comment type="pathway">
    <text evidence="1 6">Cell wall biogenesis; peptidoglycan biosynthesis.</text>
</comment>
<dbReference type="InterPro" id="IPR038063">
    <property type="entry name" value="Transpep_catalytic_dom"/>
</dbReference>
<feature type="active site" description="Proton donor/acceptor" evidence="6">
    <location>
        <position position="415"/>
    </location>
</feature>
<evidence type="ECO:0000256" key="2">
    <source>
        <dbReference type="ARBA" id="ARBA00022679"/>
    </source>
</evidence>
<gene>
    <name evidence="9" type="ORF">ACCQ41_05765</name>
</gene>
<name>A0ABW9M9Y2_9FIRM</name>
<evidence type="ECO:0000256" key="7">
    <source>
        <dbReference type="SAM" id="Phobius"/>
    </source>
</evidence>
<dbReference type="EMBL" id="JBGMEI010000006">
    <property type="protein sequence ID" value="MFO3665749.1"/>
    <property type="molecule type" value="Genomic_DNA"/>
</dbReference>
<dbReference type="SUPFAM" id="SSF143985">
    <property type="entry name" value="L,D-transpeptidase pre-catalytic domain-like"/>
    <property type="match status" value="1"/>
</dbReference>
<evidence type="ECO:0000256" key="5">
    <source>
        <dbReference type="ARBA" id="ARBA00023316"/>
    </source>
</evidence>
<dbReference type="Pfam" id="PF12229">
    <property type="entry name" value="PG_binding_4"/>
    <property type="match status" value="2"/>
</dbReference>
<keyword evidence="4 6" id="KW-0573">Peptidoglycan synthesis</keyword>
<keyword evidence="7" id="KW-1133">Transmembrane helix</keyword>
<feature type="transmembrane region" description="Helical" evidence="7">
    <location>
        <begin position="12"/>
        <end position="37"/>
    </location>
</feature>
<feature type="active site" description="Nucleophile" evidence="6">
    <location>
        <position position="436"/>
    </location>
</feature>
<evidence type="ECO:0000256" key="3">
    <source>
        <dbReference type="ARBA" id="ARBA00022960"/>
    </source>
</evidence>
<dbReference type="InterPro" id="IPR038054">
    <property type="entry name" value="LD_TPept-like_central_sf"/>
</dbReference>
<keyword evidence="3 6" id="KW-0133">Cell shape</keyword>
<feature type="domain" description="L,D-TPase catalytic" evidence="8">
    <location>
        <begin position="334"/>
        <end position="460"/>
    </location>
</feature>
<reference evidence="9 10" key="1">
    <citation type="journal article" date="2025" name="Anaerobe">
        <title>Description of Anaerococcus kampingiae sp. nov., Anaerococcus groningensis sp. nov., Anaerococcus martiniensis sp. nov., and Anaerococcus cruorum sp. nov., isolated from human clinical specimens.</title>
        <authorList>
            <person name="Boiten K.E."/>
            <person name="Meijer J."/>
            <person name="van Wezel E.M."/>
            <person name="Veloo A.C.M."/>
        </authorList>
    </citation>
    <scope>NUCLEOTIDE SEQUENCE [LARGE SCALE GENOMIC DNA]</scope>
    <source>
        <strain evidence="9 10">ENR0831</strain>
    </source>
</reference>
<dbReference type="PANTHER" id="PTHR30582">
    <property type="entry name" value="L,D-TRANSPEPTIDASE"/>
    <property type="match status" value="1"/>
</dbReference>
<protein>
    <submittedName>
        <fullName evidence="9">Peptidoglycan binding domain-containing protein</fullName>
    </submittedName>
</protein>
<keyword evidence="7" id="KW-0472">Membrane</keyword>
<dbReference type="InterPro" id="IPR005490">
    <property type="entry name" value="LD_TPept_cat_dom"/>
</dbReference>
<dbReference type="InterPro" id="IPR050979">
    <property type="entry name" value="LD-transpeptidase"/>
</dbReference>
<keyword evidence="10" id="KW-1185">Reference proteome</keyword>
<organism evidence="9 10">
    <name type="scientific">Anaerococcus martiniensis</name>
    <dbReference type="NCBI Taxonomy" id="3115615"/>
    <lineage>
        <taxon>Bacteria</taxon>
        <taxon>Bacillati</taxon>
        <taxon>Bacillota</taxon>
        <taxon>Tissierellia</taxon>
        <taxon>Tissierellales</taxon>
        <taxon>Peptoniphilaceae</taxon>
        <taxon>Anaerococcus</taxon>
    </lineage>
</organism>
<dbReference type="Gene3D" id="2.40.440.10">
    <property type="entry name" value="L,D-transpeptidase catalytic domain-like"/>
    <property type="match status" value="1"/>
</dbReference>
<evidence type="ECO:0000313" key="9">
    <source>
        <dbReference type="EMBL" id="MFO3665749.1"/>
    </source>
</evidence>
<dbReference type="Gene3D" id="3.10.20.800">
    <property type="match status" value="1"/>
</dbReference>
<dbReference type="Proteomes" id="UP001637996">
    <property type="component" value="Unassembled WGS sequence"/>
</dbReference>
<dbReference type="InterPro" id="IPR022029">
    <property type="entry name" value="YoaR-like_PG-bd"/>
</dbReference>
<keyword evidence="5 6" id="KW-0961">Cell wall biogenesis/degradation</keyword>
<evidence type="ECO:0000256" key="6">
    <source>
        <dbReference type="PROSITE-ProRule" id="PRU01373"/>
    </source>
</evidence>
<dbReference type="Pfam" id="PF03734">
    <property type="entry name" value="YkuD"/>
    <property type="match status" value="1"/>
</dbReference>
<dbReference type="RefSeq" id="WP_410031428.1">
    <property type="nucleotide sequence ID" value="NZ_JBGMEI010000006.1"/>
</dbReference>
<sequence length="472" mass="52800">MTAKKENTDGKRIAILILSVIVAIYLIGTVIFSYIALPGTILNGKDISYASKKEALAAAPDDFGLKVTGRDGRELTINPKDIDYTAELPKDAKIDQNPFAWPGAVVNKKEQDYNFDYKVDYNQEKLNKKIDDSNLMNGITEPQDAKIAIKNGEFVIEKEVEGNKIDKEKLKKSIIDSINTKSKEVALDNSYYFAPEVKSNDPELQKIIEDADHIKDMTISFNFNGFDFKLEGDSLLELFDMNENGLELNYDKVHEYVKYLASETDTYGKNRKFNATGIGEIVVGPGVYGFKLDIDGMIDKIYEQINSRKSGDIEPVYANIAYVRTETGEDIGDTYVEVDISRQHMWFYKNGELILESDFVSGRPVDGWASNVGVGQILNKAANTKLKGFNFDGVTQYETPVDYWMPIGWDGEGFHDAPWRGAFGGELYLQNGSHGCYNLPPSAAKALFENVDYVTPVIVYESSTNNSPAMAY</sequence>
<evidence type="ECO:0000259" key="8">
    <source>
        <dbReference type="PROSITE" id="PS52029"/>
    </source>
</evidence>
<dbReference type="CDD" id="cd16913">
    <property type="entry name" value="YkuD_like"/>
    <property type="match status" value="1"/>
</dbReference>
<evidence type="ECO:0000256" key="1">
    <source>
        <dbReference type="ARBA" id="ARBA00004752"/>
    </source>
</evidence>
<evidence type="ECO:0000256" key="4">
    <source>
        <dbReference type="ARBA" id="ARBA00022984"/>
    </source>
</evidence>
<evidence type="ECO:0000313" key="10">
    <source>
        <dbReference type="Proteomes" id="UP001637996"/>
    </source>
</evidence>
<keyword evidence="2" id="KW-0808">Transferase</keyword>
<proteinExistence type="predicted"/>